<feature type="transmembrane region" description="Helical" evidence="1">
    <location>
        <begin position="166"/>
        <end position="188"/>
    </location>
</feature>
<dbReference type="AlphaFoldDB" id="A0A4V3UPW7"/>
<organism evidence="3 4">
    <name type="scientific">Aspergillus tanneri</name>
    <dbReference type="NCBI Taxonomy" id="1220188"/>
    <lineage>
        <taxon>Eukaryota</taxon>
        <taxon>Fungi</taxon>
        <taxon>Dikarya</taxon>
        <taxon>Ascomycota</taxon>
        <taxon>Pezizomycotina</taxon>
        <taxon>Eurotiomycetes</taxon>
        <taxon>Eurotiomycetidae</taxon>
        <taxon>Eurotiales</taxon>
        <taxon>Aspergillaceae</taxon>
        <taxon>Aspergillus</taxon>
        <taxon>Aspergillus subgen. Circumdati</taxon>
    </lineage>
</organism>
<dbReference type="Proteomes" id="UP000324241">
    <property type="component" value="Unassembled WGS sequence"/>
</dbReference>
<evidence type="ECO:0000313" key="5">
    <source>
        <dbReference type="Proteomes" id="UP000324241"/>
    </source>
</evidence>
<keyword evidence="1" id="KW-0812">Transmembrane</keyword>
<evidence type="ECO:0000313" key="2">
    <source>
        <dbReference type="EMBL" id="KAA8650233.1"/>
    </source>
</evidence>
<reference evidence="3 4" key="1">
    <citation type="submission" date="2019-03" db="EMBL/GenBank/DDBJ databases">
        <title>The genome sequence of a newly discovered highly antifungal drug resistant Aspergillus species, Aspergillus tanneri NIH 1004.</title>
        <authorList>
            <person name="Mounaud S."/>
            <person name="Singh I."/>
            <person name="Joardar V."/>
            <person name="Pakala S."/>
            <person name="Pakala S."/>
            <person name="Venepally P."/>
            <person name="Hoover J."/>
            <person name="Nierman W."/>
            <person name="Chung J."/>
            <person name="Losada L."/>
        </authorList>
    </citation>
    <scope>NUCLEOTIDE SEQUENCE [LARGE SCALE GENOMIC DNA]</scope>
    <source>
        <strain evidence="3 4">NIH1004</strain>
    </source>
</reference>
<keyword evidence="1" id="KW-0472">Membrane</keyword>
<keyword evidence="4" id="KW-1185">Reference proteome</keyword>
<dbReference type="EMBL" id="SOSA01000129">
    <property type="protein sequence ID" value="THC96064.1"/>
    <property type="molecule type" value="Genomic_DNA"/>
</dbReference>
<dbReference type="GeneID" id="54325616"/>
<feature type="transmembrane region" description="Helical" evidence="1">
    <location>
        <begin position="280"/>
        <end position="300"/>
    </location>
</feature>
<keyword evidence="1" id="KW-1133">Transmembrane helix</keyword>
<dbReference type="Proteomes" id="UP000308092">
    <property type="component" value="Unassembled WGS sequence"/>
</dbReference>
<dbReference type="OrthoDB" id="5089392at2759"/>
<dbReference type="EMBL" id="QUQM01000001">
    <property type="protein sequence ID" value="KAA8650233.1"/>
    <property type="molecule type" value="Genomic_DNA"/>
</dbReference>
<protein>
    <recommendedName>
        <fullName evidence="6">Integral membrane protein</fullName>
    </recommendedName>
</protein>
<evidence type="ECO:0000313" key="4">
    <source>
        <dbReference type="Proteomes" id="UP000308092"/>
    </source>
</evidence>
<evidence type="ECO:0000256" key="1">
    <source>
        <dbReference type="SAM" id="Phobius"/>
    </source>
</evidence>
<reference evidence="2 5" key="2">
    <citation type="submission" date="2019-08" db="EMBL/GenBank/DDBJ databases">
        <title>The genome sequence of a newly discovered highly antifungal drug resistant Aspergillus species, Aspergillus tanneri NIH 1004.</title>
        <authorList>
            <person name="Mounaud S."/>
            <person name="Singh I."/>
            <person name="Joardar V."/>
            <person name="Pakala S."/>
            <person name="Pakala S."/>
            <person name="Venepally P."/>
            <person name="Chung J.K."/>
            <person name="Losada L."/>
            <person name="Nierman W.C."/>
        </authorList>
    </citation>
    <scope>NUCLEOTIDE SEQUENCE [LARGE SCALE GENOMIC DNA]</scope>
    <source>
        <strain evidence="2 5">NIH1004</strain>
    </source>
</reference>
<gene>
    <name evidence="2" type="ORF">ATNIH1004_002914</name>
    <name evidence="3" type="ORF">EYZ11_004437</name>
</gene>
<name>A0A4V3UPW7_9EURO</name>
<feature type="transmembrane region" description="Helical" evidence="1">
    <location>
        <begin position="255"/>
        <end position="274"/>
    </location>
</feature>
<dbReference type="STRING" id="1220188.A0A4V3UPW7"/>
<accession>A0A4V3UPW7</accession>
<feature type="transmembrane region" description="Helical" evidence="1">
    <location>
        <begin position="208"/>
        <end position="226"/>
    </location>
</feature>
<comment type="caution">
    <text evidence="3">The sequence shown here is derived from an EMBL/GenBank/DDBJ whole genome shotgun (WGS) entry which is preliminary data.</text>
</comment>
<sequence length="465" mass="52522">MAPSQFPSKSILTSKVIQHEETEETDFFPVASFVQHRRFFRSHCLRLMHPPWYRNSLLASTGYLEFANAGDFAANVWNDIPVPLHAKILMAIGGPLALMMSMVAVRDGLLSWQNVRVLRAERKYLKTLRHHYLTSDSTVDVDLVSLIDSRLGVGFRELGTELIDRIAMDIFLGVGALVVGIGTLMAIWGANPRVFNASNLLSGFVGNSFAAAYGVVNAVWSVYLVWRFQRHVSGVTRCPTVDSFRDRLRLRFRRFQWHSIISAITGLVVGAASMVTARMWWGYVVLIPCMVVQIGCNRFWRRRLGYDRPLVSPTNDHHFAPPNFNKESGDIRDDEKHSLFDSLSSTVALYDALEPLPSNDLNCTSLDALLQFVVSNDLFDSLCAWLAHDQSVSPRLHKAIFCPLPEHTEISITPRHLLHLPGSEQTTLHDLCRGFLETEGRKVLLSRERYLLELVGYSLQWDSPG</sequence>
<evidence type="ECO:0008006" key="6">
    <source>
        <dbReference type="Google" id="ProtNLM"/>
    </source>
</evidence>
<dbReference type="RefSeq" id="XP_033429594.1">
    <property type="nucleotide sequence ID" value="XM_033567599.1"/>
</dbReference>
<dbReference type="VEuPathDB" id="FungiDB:EYZ11_004437"/>
<evidence type="ECO:0000313" key="3">
    <source>
        <dbReference type="EMBL" id="THC96064.1"/>
    </source>
</evidence>
<proteinExistence type="predicted"/>
<feature type="transmembrane region" description="Helical" evidence="1">
    <location>
        <begin position="88"/>
        <end position="109"/>
    </location>
</feature>